<dbReference type="AlphaFoldDB" id="B2W306"/>
<keyword evidence="1" id="KW-1133">Transmembrane helix</keyword>
<evidence type="ECO:0000313" key="3">
    <source>
        <dbReference type="Proteomes" id="UP000001471"/>
    </source>
</evidence>
<evidence type="ECO:0000313" key="2">
    <source>
        <dbReference type="EMBL" id="EDU46642.1"/>
    </source>
</evidence>
<dbReference type="InParanoid" id="B2W306"/>
<gene>
    <name evidence="2" type="ORF">PTRG_03804</name>
</gene>
<sequence length="180" mass="20530">MTTEYSTTATDFSAPTDAAFTAVQNILVPEIRSRPRIEGLEIDSQDHTFCHPHSLEYLYYTITYPNGTLARNLEGRHALFYTPSPWPITYFDHFAEAILNDTPTTTTGCTGAHCFNRYSGPVRSGDVSESRVALAEIGYFIRGANLPPPVLEYMEKEIGRRFLWGKVFWRLCLLLVWIWV</sequence>
<evidence type="ECO:0000256" key="1">
    <source>
        <dbReference type="SAM" id="Phobius"/>
    </source>
</evidence>
<dbReference type="HOGENOM" id="CLU_098372_0_0_1"/>
<protein>
    <submittedName>
        <fullName evidence="2">Uncharacterized protein</fullName>
    </submittedName>
</protein>
<reference evidence="3" key="1">
    <citation type="journal article" date="2013" name="G3 (Bethesda)">
        <title>Comparative genomics of a plant-pathogenic fungus, Pyrenophora tritici-repentis, reveals transduplication and the impact of repeat elements on pathogenicity and population divergence.</title>
        <authorList>
            <person name="Manning V.A."/>
            <person name="Pandelova I."/>
            <person name="Dhillon B."/>
            <person name="Wilhelm L.J."/>
            <person name="Goodwin S.B."/>
            <person name="Berlin A.M."/>
            <person name="Figueroa M."/>
            <person name="Freitag M."/>
            <person name="Hane J.K."/>
            <person name="Henrissat B."/>
            <person name="Holman W.H."/>
            <person name="Kodira C.D."/>
            <person name="Martin J."/>
            <person name="Oliver R.P."/>
            <person name="Robbertse B."/>
            <person name="Schackwitz W."/>
            <person name="Schwartz D.C."/>
            <person name="Spatafora J.W."/>
            <person name="Turgeon B.G."/>
            <person name="Yandava C."/>
            <person name="Young S."/>
            <person name="Zhou S."/>
            <person name="Zeng Q."/>
            <person name="Grigoriev I.V."/>
            <person name="Ma L.-J."/>
            <person name="Ciuffetti L.M."/>
        </authorList>
    </citation>
    <scope>NUCLEOTIDE SEQUENCE [LARGE SCALE GENOMIC DNA]</scope>
    <source>
        <strain evidence="3">Pt-1C-BFP</strain>
    </source>
</reference>
<proteinExistence type="predicted"/>
<dbReference type="Proteomes" id="UP000001471">
    <property type="component" value="Unassembled WGS sequence"/>
</dbReference>
<name>B2W306_PYRTR</name>
<dbReference type="EMBL" id="DS231617">
    <property type="protein sequence ID" value="EDU46642.1"/>
    <property type="molecule type" value="Genomic_DNA"/>
</dbReference>
<feature type="transmembrane region" description="Helical" evidence="1">
    <location>
        <begin position="162"/>
        <end position="179"/>
    </location>
</feature>
<keyword evidence="1" id="KW-0472">Membrane</keyword>
<organism evidence="2 3">
    <name type="scientific">Pyrenophora tritici-repentis (strain Pt-1C-BFP)</name>
    <name type="common">Wheat tan spot fungus</name>
    <name type="synonym">Drechslera tritici-repentis</name>
    <dbReference type="NCBI Taxonomy" id="426418"/>
    <lineage>
        <taxon>Eukaryota</taxon>
        <taxon>Fungi</taxon>
        <taxon>Dikarya</taxon>
        <taxon>Ascomycota</taxon>
        <taxon>Pezizomycotina</taxon>
        <taxon>Dothideomycetes</taxon>
        <taxon>Pleosporomycetidae</taxon>
        <taxon>Pleosporales</taxon>
        <taxon>Pleosporineae</taxon>
        <taxon>Pleosporaceae</taxon>
        <taxon>Pyrenophora</taxon>
    </lineage>
</organism>
<keyword evidence="1" id="KW-0812">Transmembrane</keyword>
<accession>B2W306</accession>